<dbReference type="PROSITE" id="PS51014">
    <property type="entry name" value="COBK_CBIJ"/>
    <property type="match status" value="1"/>
</dbReference>
<keyword evidence="2" id="KW-0169">Cobalamin biosynthesis</keyword>
<organism evidence="4 5">
    <name type="scientific">Methylobrevis pamukkalensis</name>
    <dbReference type="NCBI Taxonomy" id="1439726"/>
    <lineage>
        <taxon>Bacteria</taxon>
        <taxon>Pseudomonadati</taxon>
        <taxon>Pseudomonadota</taxon>
        <taxon>Alphaproteobacteria</taxon>
        <taxon>Hyphomicrobiales</taxon>
        <taxon>Pleomorphomonadaceae</taxon>
        <taxon>Methylobrevis</taxon>
    </lineage>
</organism>
<keyword evidence="5" id="KW-1185">Reference proteome</keyword>
<evidence type="ECO:0000256" key="2">
    <source>
        <dbReference type="ARBA" id="ARBA00022573"/>
    </source>
</evidence>
<dbReference type="AlphaFoldDB" id="A0A1E3H8C6"/>
<protein>
    <submittedName>
        <fullName evidence="4">Precorrin-6A reductase</fullName>
        <ecNumber evidence="4">1.3.1.54</ecNumber>
    </submittedName>
</protein>
<accession>A0A1E3H8C6</accession>
<evidence type="ECO:0000313" key="4">
    <source>
        <dbReference type="EMBL" id="ODN72554.1"/>
    </source>
</evidence>
<comment type="caution">
    <text evidence="4">The sequence shown here is derived from an EMBL/GenBank/DDBJ whole genome shotgun (WGS) entry which is preliminary data.</text>
</comment>
<evidence type="ECO:0000256" key="1">
    <source>
        <dbReference type="ARBA" id="ARBA00004953"/>
    </source>
</evidence>
<dbReference type="GO" id="GO:0016994">
    <property type="term" value="F:precorrin-6A reductase activity"/>
    <property type="evidence" value="ECO:0007669"/>
    <property type="project" value="UniProtKB-EC"/>
</dbReference>
<reference evidence="4 5" key="1">
    <citation type="submission" date="2016-07" db="EMBL/GenBank/DDBJ databases">
        <title>Draft Genome Sequence of Methylobrevis pamukkalensis PK2.</title>
        <authorList>
            <person name="Vasilenko O.V."/>
            <person name="Doronina N.V."/>
            <person name="Shmareva M.N."/>
            <person name="Tarlachkov S.V."/>
            <person name="Mustakhimov I."/>
            <person name="Trotsenko Y.A."/>
        </authorList>
    </citation>
    <scope>NUCLEOTIDE SEQUENCE [LARGE SCALE GENOMIC DNA]</scope>
    <source>
        <strain evidence="4 5">PK2</strain>
    </source>
</reference>
<dbReference type="PANTHER" id="PTHR36925">
    <property type="entry name" value="COBALT-PRECORRIN-6A REDUCTASE"/>
    <property type="match status" value="1"/>
</dbReference>
<dbReference type="UniPathway" id="UPA00148"/>
<evidence type="ECO:0000256" key="3">
    <source>
        <dbReference type="ARBA" id="ARBA00023002"/>
    </source>
</evidence>
<dbReference type="InterPro" id="IPR003723">
    <property type="entry name" value="Precorrin-6x_reduct"/>
</dbReference>
<dbReference type="PANTHER" id="PTHR36925:SF1">
    <property type="entry name" value="COBALT-PRECORRIN-6A REDUCTASE"/>
    <property type="match status" value="1"/>
</dbReference>
<dbReference type="Proteomes" id="UP000094622">
    <property type="component" value="Unassembled WGS sequence"/>
</dbReference>
<dbReference type="GO" id="GO:0009236">
    <property type="term" value="P:cobalamin biosynthetic process"/>
    <property type="evidence" value="ECO:0007669"/>
    <property type="project" value="UniProtKB-UniPathway"/>
</dbReference>
<dbReference type="PATRIC" id="fig|1439726.3.peg.46"/>
<dbReference type="EMBL" id="MCRJ01000001">
    <property type="protein sequence ID" value="ODN72554.1"/>
    <property type="molecule type" value="Genomic_DNA"/>
</dbReference>
<evidence type="ECO:0000313" key="5">
    <source>
        <dbReference type="Proteomes" id="UP000094622"/>
    </source>
</evidence>
<comment type="pathway">
    <text evidence="1">Cofactor biosynthesis; adenosylcobalamin biosynthesis.</text>
</comment>
<dbReference type="RefSeq" id="WP_342586177.1">
    <property type="nucleotide sequence ID" value="NZ_MCRJ01000001.1"/>
</dbReference>
<proteinExistence type="predicted"/>
<sequence>MPTRIGGFGGVAGLAEFLGAEGFTHLVDATHPFAAQISDNAATAARLTGLPFAVLTRPPWQQRPGDRWTEVPDAAAAAMVLGELPRRVLLTIGRQEVGAFAAAPHHDYLVRSIDPPEALAALPRARLLLARGPFTVAGETRLLREAAIEVVVSKNSGGPATYAKIDAARDLGLDVIMVTPPPRPEATTLHDPAAILDWIRGT</sequence>
<dbReference type="NCBIfam" id="NF005968">
    <property type="entry name" value="PRK08057.1-2"/>
    <property type="match status" value="1"/>
</dbReference>
<name>A0A1E3H8C6_9HYPH</name>
<dbReference type="Pfam" id="PF02571">
    <property type="entry name" value="CbiJ"/>
    <property type="match status" value="1"/>
</dbReference>
<keyword evidence="3 4" id="KW-0560">Oxidoreductase</keyword>
<gene>
    <name evidence="4" type="primary">cobK</name>
    <name evidence="4" type="ORF">A6302_00045</name>
</gene>
<dbReference type="EC" id="1.3.1.54" evidence="4"/>